<evidence type="ECO:0000313" key="2">
    <source>
        <dbReference type="Proteomes" id="UP000649573"/>
    </source>
</evidence>
<dbReference type="Gene3D" id="1.10.357.10">
    <property type="entry name" value="Tetracycline Repressor, domain 2"/>
    <property type="match status" value="1"/>
</dbReference>
<protein>
    <submittedName>
        <fullName evidence="1">Uncharacterized protein</fullName>
    </submittedName>
</protein>
<accession>A0ABQ2VHC8</accession>
<sequence length="76" mass="8609">MWAVAQRVVAQIPLLEFDLPWRHWFGVLLTDIRRRALHHPGIARHLVVLGPVAGTQRVIDGGTRGLGDADLPMRRR</sequence>
<comment type="caution">
    <text evidence="1">The sequence shown here is derived from an EMBL/GenBank/DDBJ whole genome shotgun (WGS) entry which is preliminary data.</text>
</comment>
<organism evidence="1 2">
    <name type="scientific">Lentzea flava</name>
    <dbReference type="NCBI Taxonomy" id="103732"/>
    <lineage>
        <taxon>Bacteria</taxon>
        <taxon>Bacillati</taxon>
        <taxon>Actinomycetota</taxon>
        <taxon>Actinomycetes</taxon>
        <taxon>Pseudonocardiales</taxon>
        <taxon>Pseudonocardiaceae</taxon>
        <taxon>Lentzea</taxon>
    </lineage>
</organism>
<name>A0ABQ2VHC8_9PSEU</name>
<reference evidence="2" key="1">
    <citation type="journal article" date="2019" name="Int. J. Syst. Evol. Microbiol.">
        <title>The Global Catalogue of Microorganisms (GCM) 10K type strain sequencing project: providing services to taxonomists for standard genome sequencing and annotation.</title>
        <authorList>
            <consortium name="The Broad Institute Genomics Platform"/>
            <consortium name="The Broad Institute Genome Sequencing Center for Infectious Disease"/>
            <person name="Wu L."/>
            <person name="Ma J."/>
        </authorList>
    </citation>
    <scope>NUCLEOTIDE SEQUENCE [LARGE SCALE GENOMIC DNA]</scope>
    <source>
        <strain evidence="2">JCM 3296</strain>
    </source>
</reference>
<gene>
    <name evidence="1" type="ORF">GCM10010178_91320</name>
</gene>
<proteinExistence type="predicted"/>
<dbReference type="Proteomes" id="UP000649573">
    <property type="component" value="Unassembled WGS sequence"/>
</dbReference>
<dbReference type="EMBL" id="BMRE01000110">
    <property type="protein sequence ID" value="GGU87167.1"/>
    <property type="molecule type" value="Genomic_DNA"/>
</dbReference>
<keyword evidence="2" id="KW-1185">Reference proteome</keyword>
<evidence type="ECO:0000313" key="1">
    <source>
        <dbReference type="EMBL" id="GGU87167.1"/>
    </source>
</evidence>